<name>A0ABT6SB30_9ACTN</name>
<organism evidence="1 2">
    <name type="scientific">Streptomyces cavernicola</name>
    <dbReference type="NCBI Taxonomy" id="3043613"/>
    <lineage>
        <taxon>Bacteria</taxon>
        <taxon>Bacillati</taxon>
        <taxon>Actinomycetota</taxon>
        <taxon>Actinomycetes</taxon>
        <taxon>Kitasatosporales</taxon>
        <taxon>Streptomycetaceae</taxon>
        <taxon>Streptomyces</taxon>
    </lineage>
</organism>
<gene>
    <name evidence="1" type="ORF">QIS96_16460</name>
</gene>
<evidence type="ECO:0000313" key="2">
    <source>
        <dbReference type="Proteomes" id="UP001223978"/>
    </source>
</evidence>
<keyword evidence="2" id="KW-1185">Reference proteome</keyword>
<evidence type="ECO:0000313" key="1">
    <source>
        <dbReference type="EMBL" id="MDI3405408.1"/>
    </source>
</evidence>
<comment type="caution">
    <text evidence="1">The sequence shown here is derived from an EMBL/GenBank/DDBJ whole genome shotgun (WGS) entry which is preliminary data.</text>
</comment>
<proteinExistence type="predicted"/>
<reference evidence="1 2" key="1">
    <citation type="submission" date="2023-05" db="EMBL/GenBank/DDBJ databases">
        <title>Draft genome sequence of Streptomyces sp. B-S-A6 isolated from a cave soil in Thailand.</title>
        <authorList>
            <person name="Chamroensaksri N."/>
            <person name="Muangham S."/>
        </authorList>
    </citation>
    <scope>NUCLEOTIDE SEQUENCE [LARGE SCALE GENOMIC DNA]</scope>
    <source>
        <strain evidence="1 2">B-S-A6</strain>
    </source>
</reference>
<dbReference type="EMBL" id="JASCIQ010000015">
    <property type="protein sequence ID" value="MDI3405408.1"/>
    <property type="molecule type" value="Genomic_DNA"/>
</dbReference>
<dbReference type="RefSeq" id="WP_282543345.1">
    <property type="nucleotide sequence ID" value="NZ_JASCIQ010000015.1"/>
</dbReference>
<protein>
    <submittedName>
        <fullName evidence="1">Uncharacterized protein</fullName>
    </submittedName>
</protein>
<accession>A0ABT6SB30</accession>
<sequence>MKFIKIAWRPEFSGFHLDPTAYLDELPGLQATLPPGAWNFASEADHYSMRAPRCVKDLELSNISVPVRKEGRLSLGFSANPWKHESGLNIEYFQVSRFSVESDHEIDWMQGDTVLLDEILPFSGGCRHEIALTDSLIIVECEDLVATWGDV</sequence>
<dbReference type="Proteomes" id="UP001223978">
    <property type="component" value="Unassembled WGS sequence"/>
</dbReference>